<keyword evidence="5" id="KW-1185">Reference proteome</keyword>
<feature type="chain" id="PRO_5040365439" description="GPI mannosyltransferase 2" evidence="3">
    <location>
        <begin position="27"/>
        <end position="238"/>
    </location>
</feature>
<feature type="signal peptide" evidence="3">
    <location>
        <begin position="1"/>
        <end position="26"/>
    </location>
</feature>
<evidence type="ECO:0000256" key="3">
    <source>
        <dbReference type="SAM" id="SignalP"/>
    </source>
</evidence>
<evidence type="ECO:0000256" key="1">
    <source>
        <dbReference type="SAM" id="MobiDB-lite"/>
    </source>
</evidence>
<gene>
    <name evidence="4" type="ORF">CPB84DRAFT_272556</name>
</gene>
<keyword evidence="2" id="KW-0472">Membrane</keyword>
<reference evidence="4" key="1">
    <citation type="submission" date="2020-11" db="EMBL/GenBank/DDBJ databases">
        <authorList>
            <consortium name="DOE Joint Genome Institute"/>
            <person name="Ahrendt S."/>
            <person name="Riley R."/>
            <person name="Andreopoulos W."/>
            <person name="LaButti K."/>
            <person name="Pangilinan J."/>
            <person name="Ruiz-duenas F.J."/>
            <person name="Barrasa J.M."/>
            <person name="Sanchez-Garcia M."/>
            <person name="Camarero S."/>
            <person name="Miyauchi S."/>
            <person name="Serrano A."/>
            <person name="Linde D."/>
            <person name="Babiker R."/>
            <person name="Drula E."/>
            <person name="Ayuso-Fernandez I."/>
            <person name="Pacheco R."/>
            <person name="Padilla G."/>
            <person name="Ferreira P."/>
            <person name="Barriuso J."/>
            <person name="Kellner H."/>
            <person name="Castanera R."/>
            <person name="Alfaro M."/>
            <person name="Ramirez L."/>
            <person name="Pisabarro A.G."/>
            <person name="Kuo A."/>
            <person name="Tritt A."/>
            <person name="Lipzen A."/>
            <person name="He G."/>
            <person name="Yan M."/>
            <person name="Ng V."/>
            <person name="Cullen D."/>
            <person name="Martin F."/>
            <person name="Rosso M.-N."/>
            <person name="Henrissat B."/>
            <person name="Hibbett D."/>
            <person name="Martinez A.T."/>
            <person name="Grigoriev I.V."/>
        </authorList>
    </citation>
    <scope>NUCLEOTIDE SEQUENCE</scope>
    <source>
        <strain evidence="4">AH 44721</strain>
    </source>
</reference>
<sequence length="238" mass="26108">MTQTIAFGMTFPLYWLLLVMSRSSRGSNGAPEKPIASLITRGEAQGLALGLALGAVLPSAALIIMKDTYATWLWQPYPIFVAIIRAVYSRIVTPTKAKAKATSPEEKENVRKPASKATTGESGSLEIIRTIFLFTFLLSSYIHIRAVWPRVWNGDLSTLYDLLVLTKAPPSDAHPSIQALSFFKWDYALSYSAFSLGLLWSARSFEEVLGMVLCYVVLTPVLGTGAATVFIYGVMCQL</sequence>
<evidence type="ECO:0000313" key="4">
    <source>
        <dbReference type="EMBL" id="KAF8907698.1"/>
    </source>
</evidence>
<feature type="transmembrane region" description="Helical" evidence="2">
    <location>
        <begin position="212"/>
        <end position="235"/>
    </location>
</feature>
<keyword evidence="2" id="KW-0812">Transmembrane</keyword>
<keyword evidence="2" id="KW-1133">Transmembrane helix</keyword>
<dbReference type="AlphaFoldDB" id="A0A9P5NWI1"/>
<feature type="region of interest" description="Disordered" evidence="1">
    <location>
        <begin position="99"/>
        <end position="118"/>
    </location>
</feature>
<organism evidence="4 5">
    <name type="scientific">Gymnopilus junonius</name>
    <name type="common">Spectacular rustgill mushroom</name>
    <name type="synonym">Gymnopilus spectabilis subsp. junonius</name>
    <dbReference type="NCBI Taxonomy" id="109634"/>
    <lineage>
        <taxon>Eukaryota</taxon>
        <taxon>Fungi</taxon>
        <taxon>Dikarya</taxon>
        <taxon>Basidiomycota</taxon>
        <taxon>Agaricomycotina</taxon>
        <taxon>Agaricomycetes</taxon>
        <taxon>Agaricomycetidae</taxon>
        <taxon>Agaricales</taxon>
        <taxon>Agaricineae</taxon>
        <taxon>Hymenogastraceae</taxon>
        <taxon>Gymnopilus</taxon>
    </lineage>
</organism>
<name>A0A9P5NWI1_GYMJU</name>
<keyword evidence="3" id="KW-0732">Signal</keyword>
<proteinExistence type="predicted"/>
<evidence type="ECO:0000256" key="2">
    <source>
        <dbReference type="SAM" id="Phobius"/>
    </source>
</evidence>
<feature type="transmembrane region" description="Helical" evidence="2">
    <location>
        <begin position="71"/>
        <end position="88"/>
    </location>
</feature>
<dbReference type="Proteomes" id="UP000724874">
    <property type="component" value="Unassembled WGS sequence"/>
</dbReference>
<feature type="transmembrane region" description="Helical" evidence="2">
    <location>
        <begin position="44"/>
        <end position="65"/>
    </location>
</feature>
<dbReference type="OrthoDB" id="72269at2759"/>
<comment type="caution">
    <text evidence="4">The sequence shown here is derived from an EMBL/GenBank/DDBJ whole genome shotgun (WGS) entry which is preliminary data.</text>
</comment>
<evidence type="ECO:0008006" key="6">
    <source>
        <dbReference type="Google" id="ProtNLM"/>
    </source>
</evidence>
<dbReference type="EMBL" id="JADNYJ010000014">
    <property type="protein sequence ID" value="KAF8907698.1"/>
    <property type="molecule type" value="Genomic_DNA"/>
</dbReference>
<evidence type="ECO:0000313" key="5">
    <source>
        <dbReference type="Proteomes" id="UP000724874"/>
    </source>
</evidence>
<accession>A0A9P5NWI1</accession>
<protein>
    <recommendedName>
        <fullName evidence="6">GPI mannosyltransferase 2</fullName>
    </recommendedName>
</protein>